<feature type="transmembrane region" description="Helical" evidence="1">
    <location>
        <begin position="282"/>
        <end position="308"/>
    </location>
</feature>
<keyword evidence="1" id="KW-0472">Membrane</keyword>
<feature type="transmembrane region" description="Helical" evidence="1">
    <location>
        <begin position="159"/>
        <end position="177"/>
    </location>
</feature>
<accession>A0A6N6RIR7</accession>
<dbReference type="EMBL" id="WBVO01000017">
    <property type="protein sequence ID" value="KAB2805329.1"/>
    <property type="molecule type" value="Genomic_DNA"/>
</dbReference>
<evidence type="ECO:0008006" key="4">
    <source>
        <dbReference type="Google" id="ProtNLM"/>
    </source>
</evidence>
<feature type="transmembrane region" description="Helical" evidence="1">
    <location>
        <begin position="12"/>
        <end position="29"/>
    </location>
</feature>
<evidence type="ECO:0000313" key="2">
    <source>
        <dbReference type="EMBL" id="KAB2805329.1"/>
    </source>
</evidence>
<dbReference type="RefSeq" id="WP_151668504.1">
    <property type="nucleotide sequence ID" value="NZ_WBVO01000017.1"/>
</dbReference>
<keyword evidence="3" id="KW-1185">Reference proteome</keyword>
<evidence type="ECO:0000313" key="3">
    <source>
        <dbReference type="Proteomes" id="UP000468650"/>
    </source>
</evidence>
<sequence length="313" mass="35370">MIRKLLNDSRFWLVVKISLGLLFLAYFASKWEEFDLDLLVSEWNAQEHSSLWFTGIAFTLLFAVNWISDTYLWWMVVRTQLNITFKSAFEINLISHAVGIMTPANVGEYGIKALHFTELGKKRQSALLTFSYRAAKWFVKSAAGLAAGIWIWSSSNNTLVAICSVALAGLVLSYAFIPKLLNKTYHSKIGRWAFDEKEDREWQFKSSNFWKSTLPAMVKFASYTGQLALLIALGSSMGIEEAFWRSSAIYSLASFIPSLSLFDPMVKTGIGELVMTPQGVSLAWLAISTTIVWVTNLGIPSIIGYILWLRRRD</sequence>
<keyword evidence="1" id="KW-1133">Transmembrane helix</keyword>
<keyword evidence="1" id="KW-0812">Transmembrane</keyword>
<feature type="transmembrane region" description="Helical" evidence="1">
    <location>
        <begin position="137"/>
        <end position="153"/>
    </location>
</feature>
<dbReference type="OrthoDB" id="1121314at2"/>
<dbReference type="Proteomes" id="UP000468650">
    <property type="component" value="Unassembled WGS sequence"/>
</dbReference>
<reference evidence="2 3" key="1">
    <citation type="submission" date="2019-09" db="EMBL/GenBank/DDBJ databases">
        <title>Genomes of family Cryomorphaceae.</title>
        <authorList>
            <person name="Bowman J.P."/>
        </authorList>
    </citation>
    <scope>NUCLEOTIDE SEQUENCE [LARGE SCALE GENOMIC DNA]</scope>
    <source>
        <strain evidence="2 3">LMG 25704</strain>
    </source>
</reference>
<comment type="caution">
    <text evidence="2">The sequence shown here is derived from an EMBL/GenBank/DDBJ whole genome shotgun (WGS) entry which is preliminary data.</text>
</comment>
<name>A0A6N6RIR7_9FLAO</name>
<protein>
    <recommendedName>
        <fullName evidence="4">Flippase-like domain-containing protein</fullName>
    </recommendedName>
</protein>
<dbReference type="AlphaFoldDB" id="A0A6N6RIR7"/>
<organism evidence="2 3">
    <name type="scientific">Phaeocystidibacter luteus</name>
    <dbReference type="NCBI Taxonomy" id="911197"/>
    <lineage>
        <taxon>Bacteria</taxon>
        <taxon>Pseudomonadati</taxon>
        <taxon>Bacteroidota</taxon>
        <taxon>Flavobacteriia</taxon>
        <taxon>Flavobacteriales</taxon>
        <taxon>Phaeocystidibacteraceae</taxon>
        <taxon>Phaeocystidibacter</taxon>
    </lineage>
</organism>
<feature type="transmembrane region" description="Helical" evidence="1">
    <location>
        <begin position="49"/>
        <end position="68"/>
    </location>
</feature>
<evidence type="ECO:0000256" key="1">
    <source>
        <dbReference type="SAM" id="Phobius"/>
    </source>
</evidence>
<gene>
    <name evidence="2" type="ORF">F8C67_14065</name>
</gene>
<proteinExistence type="predicted"/>